<keyword evidence="6" id="KW-0449">Lipoprotein</keyword>
<dbReference type="InterPro" id="IPR050957">
    <property type="entry name" value="BMP_lipoprotein"/>
</dbReference>
<comment type="subcellular location">
    <subcellularLocation>
        <location evidence="1">Cell membrane</location>
        <topology evidence="1">Lipid-anchor</topology>
    </subcellularLocation>
</comment>
<evidence type="ECO:0000256" key="2">
    <source>
        <dbReference type="ARBA" id="ARBA00008610"/>
    </source>
</evidence>
<evidence type="ECO:0000256" key="4">
    <source>
        <dbReference type="ARBA" id="ARBA00022729"/>
    </source>
</evidence>
<dbReference type="Proteomes" id="UP000184334">
    <property type="component" value="Unassembled WGS sequence"/>
</dbReference>
<name>A0A1M4XJI4_MARH1</name>
<evidence type="ECO:0000259" key="7">
    <source>
        <dbReference type="Pfam" id="PF02608"/>
    </source>
</evidence>
<evidence type="ECO:0000256" key="3">
    <source>
        <dbReference type="ARBA" id="ARBA00022475"/>
    </source>
</evidence>
<evidence type="ECO:0000313" key="8">
    <source>
        <dbReference type="EMBL" id="SHE93714.1"/>
    </source>
</evidence>
<comment type="caution">
    <text evidence="8">The sequence shown here is derived from an EMBL/GenBank/DDBJ whole genome shotgun (WGS) entry which is preliminary data.</text>
</comment>
<dbReference type="PANTHER" id="PTHR34296">
    <property type="entry name" value="TRANSCRIPTIONAL ACTIVATOR PROTEIN MED"/>
    <property type="match status" value="1"/>
</dbReference>
<evidence type="ECO:0000313" key="9">
    <source>
        <dbReference type="Proteomes" id="UP000184334"/>
    </source>
</evidence>
<dbReference type="InterPro" id="IPR028082">
    <property type="entry name" value="Peripla_BP_I"/>
</dbReference>
<dbReference type="OrthoDB" id="9769871at2"/>
<evidence type="ECO:0000256" key="5">
    <source>
        <dbReference type="ARBA" id="ARBA00023136"/>
    </source>
</evidence>
<keyword evidence="4" id="KW-0732">Signal</keyword>
<dbReference type="RefSeq" id="WP_072864947.1">
    <property type="nucleotide sequence ID" value="NZ_FQUI01000023.1"/>
</dbReference>
<dbReference type="Gene3D" id="3.40.50.2300">
    <property type="match status" value="4"/>
</dbReference>
<accession>A0A1M4XJI4</accession>
<sequence length="363" mass="39075">MKKAVLFVLLLTLVVSSFAFKVIMVTDVGGLGDKSFNDGSWAGVLKAKDKYGIDVQVIQSKEQSDYVDNLSNAAKEADVVIAVGFMMSNALFDVAPQYPSTKFIGIDIAPSEGGNVPKNVQLYLFKEQESAFFVGYLAAAMTKTGKVGFIGGIAIPPVERFRYGYVAGVKAYNDIYGENVEVVVGYTESFTDAAKGKSMALAQYAEGADIIFAAAGACGNGVIDAAKEKSLKLYGINADADLAEVIDAYYEKGEGYFAIGVDSDQDYMAPGYVLASALKRVDNASYYGVRDAYRNRFKGGLEVLGAQEDGVSLSPMKYTKGLVSARILAEIEYLNYAIKTGLLVVPDNENDLNNFSVDVEFPF</sequence>
<gene>
    <name evidence="8" type="ORF">SAMN02745164_01444</name>
</gene>
<feature type="domain" description="ABC transporter substrate-binding protein PnrA-like" evidence="7">
    <location>
        <begin position="21"/>
        <end position="241"/>
    </location>
</feature>
<dbReference type="STRING" id="1122195.SAMN02745164_01444"/>
<dbReference type="Pfam" id="PF02608">
    <property type="entry name" value="Bmp"/>
    <property type="match status" value="1"/>
</dbReference>
<evidence type="ECO:0000256" key="1">
    <source>
        <dbReference type="ARBA" id="ARBA00004193"/>
    </source>
</evidence>
<dbReference type="CDD" id="cd06354">
    <property type="entry name" value="PBP1_PrnA-like"/>
    <property type="match status" value="1"/>
</dbReference>
<dbReference type="InterPro" id="IPR003760">
    <property type="entry name" value="PnrA-like"/>
</dbReference>
<dbReference type="EMBL" id="FQUI01000023">
    <property type="protein sequence ID" value="SHE93714.1"/>
    <property type="molecule type" value="Genomic_DNA"/>
</dbReference>
<organism evidence="8 9">
    <name type="scientific">Marinitoga hydrogenitolerans (strain DSM 16785 / JCM 12826 / AT1271)</name>
    <dbReference type="NCBI Taxonomy" id="1122195"/>
    <lineage>
        <taxon>Bacteria</taxon>
        <taxon>Thermotogati</taxon>
        <taxon>Thermotogota</taxon>
        <taxon>Thermotogae</taxon>
        <taxon>Petrotogales</taxon>
        <taxon>Petrotogaceae</taxon>
        <taxon>Marinitoga</taxon>
    </lineage>
</organism>
<reference evidence="8" key="1">
    <citation type="submission" date="2016-11" db="EMBL/GenBank/DDBJ databases">
        <authorList>
            <person name="Varghese N."/>
            <person name="Submissions S."/>
        </authorList>
    </citation>
    <scope>NUCLEOTIDE SEQUENCE [LARGE SCALE GENOMIC DNA]</scope>
    <source>
        <strain evidence="8">DSM 16785</strain>
    </source>
</reference>
<comment type="similarity">
    <text evidence="2">Belongs to the BMP lipoprotein family.</text>
</comment>
<protein>
    <submittedName>
        <fullName evidence="8">Nucleoside-binding protein</fullName>
    </submittedName>
</protein>
<keyword evidence="5" id="KW-0472">Membrane</keyword>
<dbReference type="AlphaFoldDB" id="A0A1M4XJI4"/>
<dbReference type="SUPFAM" id="SSF53822">
    <property type="entry name" value="Periplasmic binding protein-like I"/>
    <property type="match status" value="1"/>
</dbReference>
<proteinExistence type="inferred from homology"/>
<keyword evidence="9" id="KW-1185">Reference proteome</keyword>
<evidence type="ECO:0000256" key="6">
    <source>
        <dbReference type="ARBA" id="ARBA00023288"/>
    </source>
</evidence>
<dbReference type="PANTHER" id="PTHR34296:SF2">
    <property type="entry name" value="ABC TRANSPORTER GUANOSINE-BINDING PROTEIN NUPN"/>
    <property type="match status" value="1"/>
</dbReference>
<dbReference type="GO" id="GO:0005886">
    <property type="term" value="C:plasma membrane"/>
    <property type="evidence" value="ECO:0007669"/>
    <property type="project" value="UniProtKB-SubCell"/>
</dbReference>
<keyword evidence="3" id="KW-1003">Cell membrane</keyword>